<keyword evidence="4 7" id="KW-1133">Transmembrane helix</keyword>
<dbReference type="PANTHER" id="PTHR30572:SF4">
    <property type="entry name" value="ABC TRANSPORTER PERMEASE YTRF"/>
    <property type="match status" value="1"/>
</dbReference>
<dbReference type="RefSeq" id="WP_320262057.1">
    <property type="nucleotide sequence ID" value="NZ_JAVIIX010000003.1"/>
</dbReference>
<dbReference type="Pfam" id="PF02687">
    <property type="entry name" value="FtsX"/>
    <property type="match status" value="1"/>
</dbReference>
<proteinExistence type="inferred from homology"/>
<comment type="caution">
    <text evidence="10">The sequence shown here is derived from an EMBL/GenBank/DDBJ whole genome shotgun (WGS) entry which is preliminary data.</text>
</comment>
<evidence type="ECO:0000256" key="1">
    <source>
        <dbReference type="ARBA" id="ARBA00004651"/>
    </source>
</evidence>
<reference evidence="10 11" key="1">
    <citation type="submission" date="2023-08" db="EMBL/GenBank/DDBJ databases">
        <title>Implementing the SeqCode for naming new Mesorhizobium species isolated from Vachellia karroo root nodules.</title>
        <authorList>
            <person name="Van Lill M."/>
        </authorList>
    </citation>
    <scope>NUCLEOTIDE SEQUENCE [LARGE SCALE GENOMIC DNA]</scope>
    <source>
        <strain evidence="10 11">VK23A</strain>
    </source>
</reference>
<feature type="transmembrane region" description="Helical" evidence="7">
    <location>
        <begin position="347"/>
        <end position="369"/>
    </location>
</feature>
<dbReference type="InterPro" id="IPR025857">
    <property type="entry name" value="MacB_PCD"/>
</dbReference>
<feature type="transmembrane region" description="Helical" evidence="7">
    <location>
        <begin position="308"/>
        <end position="341"/>
    </location>
</feature>
<evidence type="ECO:0000256" key="4">
    <source>
        <dbReference type="ARBA" id="ARBA00022989"/>
    </source>
</evidence>
<dbReference type="InterPro" id="IPR050250">
    <property type="entry name" value="Macrolide_Exporter_MacB"/>
</dbReference>
<evidence type="ECO:0000259" key="8">
    <source>
        <dbReference type="Pfam" id="PF02687"/>
    </source>
</evidence>
<evidence type="ECO:0000256" key="6">
    <source>
        <dbReference type="ARBA" id="ARBA00038076"/>
    </source>
</evidence>
<comment type="subcellular location">
    <subcellularLocation>
        <location evidence="1">Cell membrane</location>
        <topology evidence="1">Multi-pass membrane protein</topology>
    </subcellularLocation>
</comment>
<evidence type="ECO:0000313" key="11">
    <source>
        <dbReference type="Proteomes" id="UP001271780"/>
    </source>
</evidence>
<evidence type="ECO:0000256" key="7">
    <source>
        <dbReference type="SAM" id="Phobius"/>
    </source>
</evidence>
<feature type="transmembrane region" description="Helical" evidence="7">
    <location>
        <begin position="262"/>
        <end position="287"/>
    </location>
</feature>
<evidence type="ECO:0000256" key="5">
    <source>
        <dbReference type="ARBA" id="ARBA00023136"/>
    </source>
</evidence>
<dbReference type="Proteomes" id="UP001271780">
    <property type="component" value="Unassembled WGS sequence"/>
</dbReference>
<comment type="similarity">
    <text evidence="6">Belongs to the ABC-4 integral membrane protein family.</text>
</comment>
<keyword evidence="5 7" id="KW-0472">Membrane</keyword>
<feature type="domain" description="MacB-like periplasmic core" evidence="9">
    <location>
        <begin position="1"/>
        <end position="225"/>
    </location>
</feature>
<evidence type="ECO:0000256" key="2">
    <source>
        <dbReference type="ARBA" id="ARBA00022475"/>
    </source>
</evidence>
<keyword evidence="3 7" id="KW-0812">Transmembrane</keyword>
<protein>
    <submittedName>
        <fullName evidence="10">ABC transporter permease</fullName>
    </submittedName>
</protein>
<keyword evidence="11" id="KW-1185">Reference proteome</keyword>
<evidence type="ECO:0000313" key="10">
    <source>
        <dbReference type="EMBL" id="MDX8471333.1"/>
    </source>
</evidence>
<dbReference type="InterPro" id="IPR003838">
    <property type="entry name" value="ABC3_permease_C"/>
</dbReference>
<name>A0ABU4XA22_9HYPH</name>
<organism evidence="10 11">
    <name type="scientific">Mesorhizobium dulcispinae</name>
    <dbReference type="NCBI Taxonomy" id="3072316"/>
    <lineage>
        <taxon>Bacteria</taxon>
        <taxon>Pseudomonadati</taxon>
        <taxon>Pseudomonadota</taxon>
        <taxon>Alphaproteobacteria</taxon>
        <taxon>Hyphomicrobiales</taxon>
        <taxon>Phyllobacteriaceae</taxon>
        <taxon>Mesorhizobium</taxon>
    </lineage>
</organism>
<sequence>MLGIVIGVAAVVVMIAVGIGARDRITAQVRSLGANLIVVTPGSVRMGSVRLGSGAAPQLSEDDALAIQAEIPGVVVAAPVLHAREQFTVGSLNWQGVLRGVTPGYFTAREWRMIAGREMTPEDNRRAANVVLLGMTMREKLFGGNDPVGSAIRIRGVPFTVIGLLERKGQSVWGEDQDDVALVPLRTARRQFVGTSRANPALVHNITVKFADWSSAEDTMAAIRDLLWQRHRLRAGQEDSFMISNLAEAADIEGSTTRVVSLLLSAVASVSLVVGGIGIMNIMLVTVTERTREIGLRLAVGARRCDILVQFVVEAMTLASLGGMLGALVGIAVAAGVGAFARWPVVIDISAVLLAVSFAACVGVFFGYYPARKAARLQPIDALRTE</sequence>
<evidence type="ECO:0000256" key="3">
    <source>
        <dbReference type="ARBA" id="ARBA00022692"/>
    </source>
</evidence>
<accession>A0ABU4XA22</accession>
<keyword evidence="2" id="KW-1003">Cell membrane</keyword>
<evidence type="ECO:0000259" key="9">
    <source>
        <dbReference type="Pfam" id="PF12704"/>
    </source>
</evidence>
<gene>
    <name evidence="10" type="ORF">RFM27_04540</name>
</gene>
<feature type="domain" description="ABC3 transporter permease C-terminal" evidence="8">
    <location>
        <begin position="267"/>
        <end position="379"/>
    </location>
</feature>
<dbReference type="PANTHER" id="PTHR30572">
    <property type="entry name" value="MEMBRANE COMPONENT OF TRANSPORTER-RELATED"/>
    <property type="match status" value="1"/>
</dbReference>
<dbReference type="EMBL" id="JAVIIZ010000002">
    <property type="protein sequence ID" value="MDX8471333.1"/>
    <property type="molecule type" value="Genomic_DNA"/>
</dbReference>
<dbReference type="Pfam" id="PF12704">
    <property type="entry name" value="MacB_PCD"/>
    <property type="match status" value="1"/>
</dbReference>